<feature type="compositionally biased region" description="Basic and acidic residues" evidence="2">
    <location>
        <begin position="540"/>
        <end position="556"/>
    </location>
</feature>
<dbReference type="PANTHER" id="PTHR10073">
    <property type="entry name" value="DNA MISMATCH REPAIR PROTEIN MLH, PMS, MUTL"/>
    <property type="match status" value="1"/>
</dbReference>
<dbReference type="GO" id="GO:0032300">
    <property type="term" value="C:mismatch repair complex"/>
    <property type="evidence" value="ECO:0007669"/>
    <property type="project" value="InterPro"/>
</dbReference>
<feature type="region of interest" description="Disordered" evidence="2">
    <location>
        <begin position="495"/>
        <end position="556"/>
    </location>
</feature>
<evidence type="ECO:0000256" key="1">
    <source>
        <dbReference type="ARBA" id="ARBA00006082"/>
    </source>
</evidence>
<protein>
    <recommendedName>
        <fullName evidence="3">MutL C-terminal dimerisation domain-containing protein</fullName>
    </recommendedName>
</protein>
<dbReference type="InterPro" id="IPR014790">
    <property type="entry name" value="MutL_C"/>
</dbReference>
<comment type="similarity">
    <text evidence="1">Belongs to the DNA mismatch repair MutL/HexB family.</text>
</comment>
<evidence type="ECO:0000313" key="5">
    <source>
        <dbReference type="Proteomes" id="UP001273209"/>
    </source>
</evidence>
<dbReference type="InterPro" id="IPR038973">
    <property type="entry name" value="MutL/Mlh/Pms-like"/>
</dbReference>
<dbReference type="GeneID" id="87919158"/>
<feature type="compositionally biased region" description="Polar residues" evidence="2">
    <location>
        <begin position="381"/>
        <end position="391"/>
    </location>
</feature>
<feature type="compositionally biased region" description="Low complexity" evidence="2">
    <location>
        <begin position="415"/>
        <end position="431"/>
    </location>
</feature>
<keyword evidence="5" id="KW-1185">Reference proteome</keyword>
<dbReference type="SUPFAM" id="SSF55874">
    <property type="entry name" value="ATPase domain of HSP90 chaperone/DNA topoisomerase II/histidine kinase"/>
    <property type="match status" value="1"/>
</dbReference>
<feature type="region of interest" description="Disordered" evidence="2">
    <location>
        <begin position="584"/>
        <end position="607"/>
    </location>
</feature>
<dbReference type="EMBL" id="JAWRVG010000015">
    <property type="protein sequence ID" value="KAK4075145.1"/>
    <property type="molecule type" value="Genomic_DNA"/>
</dbReference>
<dbReference type="Pfam" id="PF13589">
    <property type="entry name" value="HATPase_c_3"/>
    <property type="match status" value="1"/>
</dbReference>
<organism evidence="4 5">
    <name type="scientific">Trichoderma aggressivum f. europaeum</name>
    <dbReference type="NCBI Taxonomy" id="173218"/>
    <lineage>
        <taxon>Eukaryota</taxon>
        <taxon>Fungi</taxon>
        <taxon>Dikarya</taxon>
        <taxon>Ascomycota</taxon>
        <taxon>Pezizomycotina</taxon>
        <taxon>Sordariomycetes</taxon>
        <taxon>Hypocreomycetidae</taxon>
        <taxon>Hypocreales</taxon>
        <taxon>Hypocreaceae</taxon>
        <taxon>Trichoderma</taxon>
    </lineage>
</organism>
<dbReference type="Gene3D" id="3.30.1370.100">
    <property type="entry name" value="MutL, C-terminal domain, regulatory subdomain"/>
    <property type="match status" value="1"/>
</dbReference>
<feature type="compositionally biased region" description="Basic residues" evidence="2">
    <location>
        <begin position="394"/>
        <end position="403"/>
    </location>
</feature>
<evidence type="ECO:0000259" key="3">
    <source>
        <dbReference type="SMART" id="SM00853"/>
    </source>
</evidence>
<comment type="caution">
    <text evidence="4">The sequence shown here is derived from an EMBL/GenBank/DDBJ whole genome shotgun (WGS) entry which is preliminary data.</text>
</comment>
<dbReference type="GO" id="GO:0005524">
    <property type="term" value="F:ATP binding"/>
    <property type="evidence" value="ECO:0007669"/>
    <property type="project" value="InterPro"/>
</dbReference>
<dbReference type="GO" id="GO:0006298">
    <property type="term" value="P:mismatch repair"/>
    <property type="evidence" value="ECO:0007669"/>
    <property type="project" value="InterPro"/>
</dbReference>
<proteinExistence type="inferred from homology"/>
<dbReference type="AlphaFoldDB" id="A0AAE1J7F2"/>
<feature type="compositionally biased region" description="Basic and acidic residues" evidence="2">
    <location>
        <begin position="517"/>
        <end position="533"/>
    </location>
</feature>
<feature type="compositionally biased region" description="Basic and acidic residues" evidence="2">
    <location>
        <begin position="584"/>
        <end position="596"/>
    </location>
</feature>
<evidence type="ECO:0000256" key="2">
    <source>
        <dbReference type="SAM" id="MobiDB-lite"/>
    </source>
</evidence>
<accession>A0AAE1J7F2</accession>
<dbReference type="InterPro" id="IPR042121">
    <property type="entry name" value="MutL_C_regsub"/>
</dbReference>
<feature type="region of interest" description="Disordered" evidence="2">
    <location>
        <begin position="377"/>
        <end position="431"/>
    </location>
</feature>
<evidence type="ECO:0000313" key="4">
    <source>
        <dbReference type="EMBL" id="KAK4075145.1"/>
    </source>
</evidence>
<dbReference type="Gene3D" id="3.30.565.10">
    <property type="entry name" value="Histidine kinase-like ATPase, C-terminal domain"/>
    <property type="match status" value="1"/>
</dbReference>
<name>A0AAE1J7F2_9HYPO</name>
<dbReference type="GO" id="GO:0140664">
    <property type="term" value="F:ATP-dependent DNA damage sensor activity"/>
    <property type="evidence" value="ECO:0007669"/>
    <property type="project" value="InterPro"/>
</dbReference>
<dbReference type="InterPro" id="IPR037198">
    <property type="entry name" value="MutL_C_sf"/>
</dbReference>
<gene>
    <name evidence="4" type="ORF">Triagg1_4809</name>
</gene>
<dbReference type="InterPro" id="IPR036890">
    <property type="entry name" value="HATPase_C_sf"/>
</dbReference>
<dbReference type="SUPFAM" id="SSF118116">
    <property type="entry name" value="DNA mismatch repair protein MutL"/>
    <property type="match status" value="1"/>
</dbReference>
<dbReference type="Proteomes" id="UP001273209">
    <property type="component" value="Unassembled WGS sequence"/>
</dbReference>
<dbReference type="PANTHER" id="PTHR10073:SF47">
    <property type="entry name" value="DNA MISMATCH REPAIR PROTEIN MLH3"/>
    <property type="match status" value="1"/>
</dbReference>
<dbReference type="Gene3D" id="3.30.1540.20">
    <property type="entry name" value="MutL, C-terminal domain, dimerisation subdomain"/>
    <property type="match status" value="1"/>
</dbReference>
<reference evidence="4" key="1">
    <citation type="submission" date="2023-11" db="EMBL/GenBank/DDBJ databases">
        <title>The genome sequences of three competitors of mushroom-forming fungi.</title>
        <authorList>
            <person name="Beijen E."/>
            <person name="Ohm R.A."/>
        </authorList>
    </citation>
    <scope>NUCLEOTIDE SEQUENCE</scope>
    <source>
        <strain evidence="4">CBS 100526</strain>
    </source>
</reference>
<dbReference type="InterPro" id="IPR042120">
    <property type="entry name" value="MutL_C_dimsub"/>
</dbReference>
<dbReference type="Pfam" id="PF08676">
    <property type="entry name" value="MutL_C"/>
    <property type="match status" value="1"/>
</dbReference>
<sequence>MSIRPLPEDVVGKIRSSSTITSLNGVVCGLLKNSLDAGATKVNIYVEYGRGNCTVEDNGLGISPGDFAEDGGLGKPYFTSKFPPQHGLYGRQGAFLSSLSTLSLLTVTSHHYRYNSHNTISIHHGKLLKRQAPSLPGDRFQIFDHGTRVAVNNLFGSLPVRVKHRATLFSDRHGLEKEWGRLVHDVVGLLVSWPSGVTVALRETKGQRELRLKPPENANMVSRALRFFTQASLADSGDVDSWEPVSATAGHITIKGCISLNPVATRRSQFMSVGILPVSNEYGSNVLYEEVNRMFASSDFGIVEHQDGMSNTGAGPNQRKGKGVDRWPMFYLRITLKGTEDLFDVDDTSSHSHGDLERIIDLLRVVIYSFLKKHHMRPQRIQPSSDKSVFSTAPHRRTIRATKGRQSSTAASKAPPSQVLPSDPVSSLSDSPFDGWNRMRVGLRTAHRSEKEVLRRHETRRTNSETIVTNRLIGEGGQLLRKPFDVSVPLSPRATLGKGVESESQDTSKTGPLALAERPKRVAEDLPSEEAKRPKVSGSDFRDGIPKERTEVGEKKEPSEWLQNILKSWKNPVFETARPAIPRINDEAPEPRRDAISHPGSRRCCDEDKGEVRFESASIGIEGRVSRSALAAAQVVAQVDKKFILLKLPLSNITSGREPNSSCALVMLDQHAADERCRLEELMAGYFRQDGSNGIPKAVVEPLERPLIFEISEREHNLLLRYQEHLEAWGILYKAQRRAASTKQESGGCTVAVSALPPSILERCRTDPRLLVELMRKEIWKLDDEGILPPRPRSAGRVDGQAQIQPPTANFRGCPRGILELLHSRACRSAIMFNDALSAEECEQLVRRLAKCALPFQCAHGRPSLVPLVDLGSGPRIGGWDGDERHEMDLRAWKRWMAAAQEDE</sequence>
<dbReference type="RefSeq" id="XP_062756389.1">
    <property type="nucleotide sequence ID" value="XM_062899254.1"/>
</dbReference>
<feature type="domain" description="MutL C-terminal dimerisation" evidence="3">
    <location>
        <begin position="635"/>
        <end position="837"/>
    </location>
</feature>
<dbReference type="SMART" id="SM00853">
    <property type="entry name" value="MutL_C"/>
    <property type="match status" value="1"/>
</dbReference>
<dbReference type="GO" id="GO:0016887">
    <property type="term" value="F:ATP hydrolysis activity"/>
    <property type="evidence" value="ECO:0007669"/>
    <property type="project" value="InterPro"/>
</dbReference>